<protein>
    <recommendedName>
        <fullName evidence="12">Taste receptor type 2</fullName>
    </recommendedName>
</protein>
<dbReference type="GO" id="GO:0004930">
    <property type="term" value="F:G protein-coupled receptor activity"/>
    <property type="evidence" value="ECO:0007669"/>
    <property type="project" value="UniProtKB-KW"/>
</dbReference>
<keyword evidence="15" id="KW-1185">Reference proteome</keyword>
<feature type="transmembrane region" description="Helical" evidence="13">
    <location>
        <begin position="6"/>
        <end position="27"/>
    </location>
</feature>
<keyword evidence="10 12" id="KW-0807">Transducer</keyword>
<evidence type="ECO:0000256" key="10">
    <source>
        <dbReference type="ARBA" id="ARBA00023224"/>
    </source>
</evidence>
<evidence type="ECO:0000256" key="5">
    <source>
        <dbReference type="ARBA" id="ARBA00022692"/>
    </source>
</evidence>
<feature type="transmembrane region" description="Helical" evidence="13">
    <location>
        <begin position="85"/>
        <end position="108"/>
    </location>
</feature>
<dbReference type="InterPro" id="IPR007960">
    <property type="entry name" value="TAS2R"/>
</dbReference>
<feature type="transmembrane region" description="Helical" evidence="13">
    <location>
        <begin position="128"/>
        <end position="150"/>
    </location>
</feature>
<keyword evidence="7 12" id="KW-0297">G-protein coupled receptor</keyword>
<evidence type="ECO:0000313" key="15">
    <source>
        <dbReference type="Proteomes" id="UP000824782"/>
    </source>
</evidence>
<dbReference type="AlphaFoldDB" id="A0AAV7AFK8"/>
<keyword evidence="5 12" id="KW-0812">Transmembrane</keyword>
<evidence type="ECO:0000256" key="12">
    <source>
        <dbReference type="RuleBase" id="RU004424"/>
    </source>
</evidence>
<evidence type="ECO:0000256" key="1">
    <source>
        <dbReference type="ARBA" id="ARBA00004141"/>
    </source>
</evidence>
<feature type="transmembrane region" description="Helical" evidence="13">
    <location>
        <begin position="259"/>
        <end position="281"/>
    </location>
</feature>
<gene>
    <name evidence="14" type="ORF">GDO81_014923</name>
</gene>
<sequence length="308" mass="35516">MMSPEYMVMLVVDLASLLVVLPGHLGILMMYFHNLINYKAPDIKDQLFCGLSICNLLNGLSRVVQDFFLILDENPIVMFYNFGFMLIRLSTMPCILFFSTWLSVHFCLKIVNLNKRWYIYLQRRFAKIFPWLLLFSVCVSILCSFPYAFFASKFLAEKITVLSSYGNRTVYPVPSRLLTSVQCYIILSSLWFILFLSSSCPIIVSLYQHMRRFQVSTTGSTFPTLQPHITAVITITLLMILNALYFFSLILFIHSADKLIVNCVTLAIFNICHIASIAILLRGNHKVRETMARWLRFCGLKCNIQSQI</sequence>
<dbReference type="PANTHER" id="PTHR11394:SF159">
    <property type="entry name" value="TASTE RECEPTOR TYPE 2"/>
    <property type="match status" value="1"/>
</dbReference>
<name>A0AAV7AFK8_ENGPU</name>
<evidence type="ECO:0000256" key="6">
    <source>
        <dbReference type="ARBA" id="ARBA00022989"/>
    </source>
</evidence>
<feature type="transmembrane region" description="Helical" evidence="13">
    <location>
        <begin position="184"/>
        <end position="207"/>
    </location>
</feature>
<evidence type="ECO:0000313" key="14">
    <source>
        <dbReference type="EMBL" id="KAG8560329.1"/>
    </source>
</evidence>
<evidence type="ECO:0000256" key="13">
    <source>
        <dbReference type="SAM" id="Phobius"/>
    </source>
</evidence>
<evidence type="ECO:0000256" key="11">
    <source>
        <dbReference type="RuleBase" id="RU004423"/>
    </source>
</evidence>
<comment type="subcellular location">
    <subcellularLocation>
        <location evidence="1 12">Membrane</location>
        <topology evidence="1 12">Multi-pass membrane protein</topology>
    </subcellularLocation>
</comment>
<evidence type="ECO:0000256" key="3">
    <source>
        <dbReference type="ARBA" id="ARBA00022480"/>
    </source>
</evidence>
<evidence type="ECO:0000256" key="4">
    <source>
        <dbReference type="ARBA" id="ARBA00022606"/>
    </source>
</evidence>
<dbReference type="Proteomes" id="UP000824782">
    <property type="component" value="Unassembled WGS sequence"/>
</dbReference>
<keyword evidence="6 13" id="KW-1133">Transmembrane helix</keyword>
<keyword evidence="3 12" id="KW-0919">Taste</keyword>
<evidence type="ECO:0000256" key="2">
    <source>
        <dbReference type="ARBA" id="ARBA00007376"/>
    </source>
</evidence>
<evidence type="ECO:0000256" key="7">
    <source>
        <dbReference type="ARBA" id="ARBA00023040"/>
    </source>
</evidence>
<dbReference type="EMBL" id="WNYA01000007">
    <property type="protein sequence ID" value="KAG8560329.1"/>
    <property type="molecule type" value="Genomic_DNA"/>
</dbReference>
<keyword evidence="8 12" id="KW-0472">Membrane</keyword>
<dbReference type="GO" id="GO:0016020">
    <property type="term" value="C:membrane"/>
    <property type="evidence" value="ECO:0007669"/>
    <property type="project" value="UniProtKB-SubCell"/>
</dbReference>
<dbReference type="Pfam" id="PF05296">
    <property type="entry name" value="TAS2R"/>
    <property type="match status" value="1"/>
</dbReference>
<comment type="similarity">
    <text evidence="2 11">Belongs to the G-protein coupled receptor T2R family.</text>
</comment>
<keyword evidence="9 12" id="KW-0675">Receptor</keyword>
<organism evidence="14 15">
    <name type="scientific">Engystomops pustulosus</name>
    <name type="common">Tungara frog</name>
    <name type="synonym">Physalaemus pustulosus</name>
    <dbReference type="NCBI Taxonomy" id="76066"/>
    <lineage>
        <taxon>Eukaryota</taxon>
        <taxon>Metazoa</taxon>
        <taxon>Chordata</taxon>
        <taxon>Craniata</taxon>
        <taxon>Vertebrata</taxon>
        <taxon>Euteleostomi</taxon>
        <taxon>Amphibia</taxon>
        <taxon>Batrachia</taxon>
        <taxon>Anura</taxon>
        <taxon>Neobatrachia</taxon>
        <taxon>Hyloidea</taxon>
        <taxon>Leptodactylidae</taxon>
        <taxon>Leiuperinae</taxon>
        <taxon>Engystomops</taxon>
    </lineage>
</organism>
<accession>A0AAV7AFK8</accession>
<comment type="caution">
    <text evidence="14">The sequence shown here is derived from an EMBL/GenBank/DDBJ whole genome shotgun (WGS) entry which is preliminary data.</text>
</comment>
<reference evidence="14" key="1">
    <citation type="thesis" date="2020" institute="ProQuest LLC" country="789 East Eisenhower Parkway, Ann Arbor, MI, USA">
        <title>Comparative Genomics and Chromosome Evolution.</title>
        <authorList>
            <person name="Mudd A.B."/>
        </authorList>
    </citation>
    <scope>NUCLEOTIDE SEQUENCE</scope>
    <source>
        <strain evidence="14">237g6f4</strain>
        <tissue evidence="14">Blood</tissue>
    </source>
</reference>
<dbReference type="PANTHER" id="PTHR11394">
    <property type="entry name" value="TASTE RECEPTOR TYPE 2"/>
    <property type="match status" value="1"/>
</dbReference>
<proteinExistence type="inferred from homology"/>
<keyword evidence="4 12" id="KW-0716">Sensory transduction</keyword>
<evidence type="ECO:0000256" key="8">
    <source>
        <dbReference type="ARBA" id="ARBA00023136"/>
    </source>
</evidence>
<evidence type="ECO:0000256" key="9">
    <source>
        <dbReference type="ARBA" id="ARBA00023170"/>
    </source>
</evidence>
<dbReference type="GO" id="GO:0033038">
    <property type="term" value="F:bitter taste receptor activity"/>
    <property type="evidence" value="ECO:0007669"/>
    <property type="project" value="InterPro"/>
</dbReference>
<feature type="transmembrane region" description="Helical" evidence="13">
    <location>
        <begin position="228"/>
        <end position="253"/>
    </location>
</feature>